<organism evidence="3 4">
    <name type="scientific">Teichococcus deserti</name>
    <dbReference type="NCBI Taxonomy" id="1817963"/>
    <lineage>
        <taxon>Bacteria</taxon>
        <taxon>Pseudomonadati</taxon>
        <taxon>Pseudomonadota</taxon>
        <taxon>Alphaproteobacteria</taxon>
        <taxon>Acetobacterales</taxon>
        <taxon>Roseomonadaceae</taxon>
        <taxon>Roseomonas</taxon>
    </lineage>
</organism>
<keyword evidence="4" id="KW-1185">Reference proteome</keyword>
<feature type="domain" description="Heparinase II/III-like C-terminal" evidence="2">
    <location>
        <begin position="141"/>
        <end position="313"/>
    </location>
</feature>
<dbReference type="GO" id="GO:0030313">
    <property type="term" value="C:cell envelope"/>
    <property type="evidence" value="ECO:0007669"/>
    <property type="project" value="UniProtKB-SubCell"/>
</dbReference>
<accession>A0A1V2GTY1</accession>
<dbReference type="Pfam" id="PF07940">
    <property type="entry name" value="Hepar_II_III_C"/>
    <property type="match status" value="1"/>
</dbReference>
<sequence>MAADGGFATVSTGYHRLLLDTLVALEAIRRHCGRPALAAPIPGRAAAAAVWLGRVMAPGGALPALGHQDSSVVADLGAHGPGDARGSVERGLRLFAGVSATAQEAGCDWLGLGPAPALPRPAAWTAAGTRGWEVSAARGLLRAGPLRFRPGQADLLHFELWDGDAPLLTDGGTGAYNPPQGSRWWLEYFPSQAAHNAIQFDGQEPMPRLGRFLFGSWPRVAPQPQGAMATDRFGRSHRRQIRAEGRHWLVTDLVEGKFDRAVLRWRLGPGDWAMRPDGVAGRARLRISADAPLTLRLERGWHSPAYGQVQPCRVLAAEAEAPLRCLVTRILLPPFEDGPEAPCRSTSC</sequence>
<evidence type="ECO:0000256" key="1">
    <source>
        <dbReference type="ARBA" id="ARBA00004196"/>
    </source>
</evidence>
<dbReference type="Gene3D" id="1.50.10.100">
    <property type="entry name" value="Chondroitin AC/alginate lyase"/>
    <property type="match status" value="1"/>
</dbReference>
<dbReference type="Proteomes" id="UP000188879">
    <property type="component" value="Unassembled WGS sequence"/>
</dbReference>
<proteinExistence type="predicted"/>
<dbReference type="InterPro" id="IPR008929">
    <property type="entry name" value="Chondroitin_lyas"/>
</dbReference>
<dbReference type="Gene3D" id="2.70.98.70">
    <property type="match status" value="1"/>
</dbReference>
<reference evidence="3 4" key="1">
    <citation type="submission" date="2016-10" db="EMBL/GenBank/DDBJ databases">
        <title>Draft Genome sequence of Roseomonas sp. strain M3.</title>
        <authorList>
            <person name="Subhash Y."/>
            <person name="Lee S."/>
        </authorList>
    </citation>
    <scope>NUCLEOTIDE SEQUENCE [LARGE SCALE GENOMIC DNA]</scope>
    <source>
        <strain evidence="3 4">M3</strain>
    </source>
</reference>
<gene>
    <name evidence="3" type="ORF">BKE38_27850</name>
</gene>
<dbReference type="RefSeq" id="WP_076960474.1">
    <property type="nucleotide sequence ID" value="NZ_MLCO01000412.1"/>
</dbReference>
<comment type="subcellular location">
    <subcellularLocation>
        <location evidence="1">Cell envelope</location>
    </subcellularLocation>
</comment>
<evidence type="ECO:0000313" key="4">
    <source>
        <dbReference type="Proteomes" id="UP000188879"/>
    </source>
</evidence>
<dbReference type="OrthoDB" id="9763014at2"/>
<protein>
    <recommendedName>
        <fullName evidence="2">Heparinase II/III-like C-terminal domain-containing protein</fullName>
    </recommendedName>
</protein>
<evidence type="ECO:0000259" key="2">
    <source>
        <dbReference type="Pfam" id="PF07940"/>
    </source>
</evidence>
<dbReference type="EMBL" id="MLCO01000412">
    <property type="protein sequence ID" value="ONG44624.1"/>
    <property type="molecule type" value="Genomic_DNA"/>
</dbReference>
<evidence type="ECO:0000313" key="3">
    <source>
        <dbReference type="EMBL" id="ONG44624.1"/>
    </source>
</evidence>
<comment type="caution">
    <text evidence="3">The sequence shown here is derived from an EMBL/GenBank/DDBJ whole genome shotgun (WGS) entry which is preliminary data.</text>
</comment>
<dbReference type="InterPro" id="IPR012480">
    <property type="entry name" value="Hepar_II_III_C"/>
</dbReference>
<dbReference type="AlphaFoldDB" id="A0A1V2GTY1"/>
<name>A0A1V2GTY1_9PROT</name>
<dbReference type="GO" id="GO:0016829">
    <property type="term" value="F:lyase activity"/>
    <property type="evidence" value="ECO:0007669"/>
    <property type="project" value="InterPro"/>
</dbReference>